<dbReference type="SMR" id="Q54EX8"/>
<dbReference type="GO" id="GO:0022857">
    <property type="term" value="F:transmembrane transporter activity"/>
    <property type="evidence" value="ECO:0007669"/>
    <property type="project" value="InterPro"/>
</dbReference>
<dbReference type="CDD" id="cd17334">
    <property type="entry name" value="MFS_SLC49"/>
    <property type="match status" value="1"/>
</dbReference>
<feature type="transmembrane region" description="Helical" evidence="5">
    <location>
        <begin position="212"/>
        <end position="231"/>
    </location>
</feature>
<dbReference type="InterPro" id="IPR011701">
    <property type="entry name" value="MFS"/>
</dbReference>
<keyword evidence="2 5" id="KW-0812">Transmembrane</keyword>
<proteinExistence type="predicted"/>
<dbReference type="VEuPathDB" id="AmoebaDB:DDB_G0291279"/>
<dbReference type="PANTHER" id="PTHR10924:SF27">
    <property type="entry name" value="SOLUTE CARRIER FAMILY 49 MEMBER 4"/>
    <property type="match status" value="1"/>
</dbReference>
<dbReference type="InterPro" id="IPR049680">
    <property type="entry name" value="FLVCR1-2_SLC49-like"/>
</dbReference>
<accession>Q54EX8</accession>
<evidence type="ECO:0000313" key="7">
    <source>
        <dbReference type="Proteomes" id="UP000002195"/>
    </source>
</evidence>
<dbReference type="Pfam" id="PF07690">
    <property type="entry name" value="MFS_1"/>
    <property type="match status" value="1"/>
</dbReference>
<feature type="transmembrane region" description="Helical" evidence="5">
    <location>
        <begin position="416"/>
        <end position="437"/>
    </location>
</feature>
<comment type="subcellular location">
    <subcellularLocation>
        <location evidence="1">Membrane</location>
        <topology evidence="1">Multi-pass membrane protein</topology>
    </subcellularLocation>
</comment>
<keyword evidence="3 5" id="KW-1133">Transmembrane helix</keyword>
<dbReference type="AlphaFoldDB" id="Q54EX8"/>
<evidence type="ECO:0000313" key="6">
    <source>
        <dbReference type="EMBL" id="EAL61623.1"/>
    </source>
</evidence>
<evidence type="ECO:0000256" key="3">
    <source>
        <dbReference type="ARBA" id="ARBA00022989"/>
    </source>
</evidence>
<dbReference type="dictyBase" id="DDB_G0291279"/>
<dbReference type="InParanoid" id="Q54EX8"/>
<feature type="transmembrane region" description="Helical" evidence="5">
    <location>
        <begin position="449"/>
        <end position="470"/>
    </location>
</feature>
<dbReference type="PaxDb" id="44689-DDB0183790"/>
<feature type="transmembrane region" description="Helical" evidence="5">
    <location>
        <begin position="476"/>
        <end position="495"/>
    </location>
</feature>
<organism evidence="6 7">
    <name type="scientific">Dictyostelium discoideum</name>
    <name type="common">Social amoeba</name>
    <dbReference type="NCBI Taxonomy" id="44689"/>
    <lineage>
        <taxon>Eukaryota</taxon>
        <taxon>Amoebozoa</taxon>
        <taxon>Evosea</taxon>
        <taxon>Eumycetozoa</taxon>
        <taxon>Dictyostelia</taxon>
        <taxon>Dictyosteliales</taxon>
        <taxon>Dictyosteliaceae</taxon>
        <taxon>Dictyostelium</taxon>
    </lineage>
</organism>
<comment type="caution">
    <text evidence="6">The sequence shown here is derived from an EMBL/GenBank/DDBJ whole genome shotgun (WGS) entry which is preliminary data.</text>
</comment>
<gene>
    <name evidence="6" type="ORF">DDB_G0291279</name>
</gene>
<evidence type="ECO:0008006" key="8">
    <source>
        <dbReference type="Google" id="ProtNLM"/>
    </source>
</evidence>
<feature type="transmembrane region" description="Helical" evidence="5">
    <location>
        <begin position="243"/>
        <end position="263"/>
    </location>
</feature>
<dbReference type="PhylomeDB" id="Q54EX8"/>
<feature type="transmembrane region" description="Helical" evidence="5">
    <location>
        <begin position="320"/>
        <end position="342"/>
    </location>
</feature>
<keyword evidence="4 5" id="KW-0472">Membrane</keyword>
<reference evidence="6 7" key="1">
    <citation type="journal article" date="2005" name="Nature">
        <title>The genome of the social amoeba Dictyostelium discoideum.</title>
        <authorList>
            <consortium name="The Dictyostelium discoideum Sequencing Consortium"/>
            <person name="Eichinger L."/>
            <person name="Pachebat J.A."/>
            <person name="Glockner G."/>
            <person name="Rajandream M.A."/>
            <person name="Sucgang R."/>
            <person name="Berriman M."/>
            <person name="Song J."/>
            <person name="Olsen R."/>
            <person name="Szafranski K."/>
            <person name="Xu Q."/>
            <person name="Tunggal B."/>
            <person name="Kummerfeld S."/>
            <person name="Madera M."/>
            <person name="Konfortov B.A."/>
            <person name="Rivero F."/>
            <person name="Bankier A.T."/>
            <person name="Lehmann R."/>
            <person name="Hamlin N."/>
            <person name="Davies R."/>
            <person name="Gaudet P."/>
            <person name="Fey P."/>
            <person name="Pilcher K."/>
            <person name="Chen G."/>
            <person name="Saunders D."/>
            <person name="Sodergren E."/>
            <person name="Davis P."/>
            <person name="Kerhornou A."/>
            <person name="Nie X."/>
            <person name="Hall N."/>
            <person name="Anjard C."/>
            <person name="Hemphill L."/>
            <person name="Bason N."/>
            <person name="Farbrother P."/>
            <person name="Desany B."/>
            <person name="Just E."/>
            <person name="Morio T."/>
            <person name="Rost R."/>
            <person name="Churcher C."/>
            <person name="Cooper J."/>
            <person name="Haydock S."/>
            <person name="van Driessche N."/>
            <person name="Cronin A."/>
            <person name="Goodhead I."/>
            <person name="Muzny D."/>
            <person name="Mourier T."/>
            <person name="Pain A."/>
            <person name="Lu M."/>
            <person name="Harper D."/>
            <person name="Lindsay R."/>
            <person name="Hauser H."/>
            <person name="James K."/>
            <person name="Quiles M."/>
            <person name="Madan Babu M."/>
            <person name="Saito T."/>
            <person name="Buchrieser C."/>
            <person name="Wardroper A."/>
            <person name="Felder M."/>
            <person name="Thangavelu M."/>
            <person name="Johnson D."/>
            <person name="Knights A."/>
            <person name="Loulseged H."/>
            <person name="Mungall K."/>
            <person name="Oliver K."/>
            <person name="Price C."/>
            <person name="Quail M.A."/>
            <person name="Urushihara H."/>
            <person name="Hernandez J."/>
            <person name="Rabbinowitsch E."/>
            <person name="Steffen D."/>
            <person name="Sanders M."/>
            <person name="Ma J."/>
            <person name="Kohara Y."/>
            <person name="Sharp S."/>
            <person name="Simmonds M."/>
            <person name="Spiegler S."/>
            <person name="Tivey A."/>
            <person name="Sugano S."/>
            <person name="White B."/>
            <person name="Walker D."/>
            <person name="Woodward J."/>
            <person name="Winckler T."/>
            <person name="Tanaka Y."/>
            <person name="Shaulsky G."/>
            <person name="Schleicher M."/>
            <person name="Weinstock G."/>
            <person name="Rosenthal A."/>
            <person name="Cox E.C."/>
            <person name="Chisholm R.L."/>
            <person name="Gibbs R."/>
            <person name="Loomis W.F."/>
            <person name="Platzer M."/>
            <person name="Kay R.R."/>
            <person name="Williams J."/>
            <person name="Dear P.H."/>
            <person name="Noegel A.A."/>
            <person name="Barrell B."/>
            <person name="Kuspa A."/>
        </authorList>
    </citation>
    <scope>NUCLEOTIDE SEQUENCE [LARGE SCALE GENOMIC DNA]</scope>
    <source>
        <strain evidence="6 7">AX4</strain>
    </source>
</reference>
<protein>
    <recommendedName>
        <fullName evidence="8">Major facilitator superfamily (MFS) profile domain-containing protein</fullName>
    </recommendedName>
</protein>
<dbReference type="eggNOG" id="KOG2563">
    <property type="taxonomic scope" value="Eukaryota"/>
</dbReference>
<dbReference type="PANTHER" id="PTHR10924">
    <property type="entry name" value="MAJOR FACILITATOR SUPERFAMILY PROTEIN-RELATED"/>
    <property type="match status" value="1"/>
</dbReference>
<dbReference type="FunCoup" id="Q54EX8">
    <property type="interactions" value="10"/>
</dbReference>
<feature type="transmembrane region" description="Helical" evidence="5">
    <location>
        <begin position="121"/>
        <end position="140"/>
    </location>
</feature>
<dbReference type="HOGENOM" id="CLU_023132_4_1_1"/>
<sequence length="522" mass="57934">MFLYEYYSRRYGNNNSLVSGGIDTGFSEHRTIENYNYTINDDSMINDGANNNNDDDDDNDERLLLPNQREGENTSFKVYKTRWWILFVFMLLSLNQCNFWITFGTVAPMASSFYDTSMSSINWLCAIGPLVFVPLSMVFSWTIGRYGIRKNVIVAGFLVASGGIIRCIPMGGDKTFFLIVIGQVLNAAAGPIVMILPTKLSAVWFAPQERTLSTAIATLSNFIGSAIGFLLALVCTDDRNLKILLYGEAAFAVVLLAVILIYFPEKPKTPPSATSFFSDIQSSNKKLIDSSVVYKEQKTLFESWRDLFIQSGDFLTEPSAALLCIACSLCSGVYAGWGAVFVEIVQDDYNQTQAKWLGFFGIIAGMVGGLLLGAIHDRVHNFKKLLLVIFALNTVVFTFFSLLIDHKLLPDWYWLGQLLNVAGGFLINSFYPIIYEASVECSYPVPESVGTAIISIFINVITFVSIMVGSIVPAKYLNWILVGASGIAFFLICFVKEEYKRSKNDNLAGFESSTPQIIPGTD</sequence>
<evidence type="ECO:0000256" key="1">
    <source>
        <dbReference type="ARBA" id="ARBA00004141"/>
    </source>
</evidence>
<dbReference type="KEGG" id="ddi:DDB_G0291279"/>
<feature type="transmembrane region" description="Helical" evidence="5">
    <location>
        <begin position="385"/>
        <end position="404"/>
    </location>
</feature>
<dbReference type="SUPFAM" id="SSF103473">
    <property type="entry name" value="MFS general substrate transporter"/>
    <property type="match status" value="1"/>
</dbReference>
<feature type="transmembrane region" description="Helical" evidence="5">
    <location>
        <begin position="83"/>
        <end position="101"/>
    </location>
</feature>
<feature type="transmembrane region" description="Helical" evidence="5">
    <location>
        <begin position="354"/>
        <end position="373"/>
    </location>
</feature>
<evidence type="ECO:0000256" key="5">
    <source>
        <dbReference type="SAM" id="Phobius"/>
    </source>
</evidence>
<name>Q54EX8_DICDI</name>
<dbReference type="OMA" id="NGFAWLM"/>
<dbReference type="Proteomes" id="UP000002195">
    <property type="component" value="Unassembled WGS sequence"/>
</dbReference>
<dbReference type="GO" id="GO:0016020">
    <property type="term" value="C:membrane"/>
    <property type="evidence" value="ECO:0000318"/>
    <property type="project" value="GO_Central"/>
</dbReference>
<feature type="transmembrane region" description="Helical" evidence="5">
    <location>
        <begin position="177"/>
        <end position="200"/>
    </location>
</feature>
<dbReference type="RefSeq" id="XP_635112.1">
    <property type="nucleotide sequence ID" value="XM_630020.1"/>
</dbReference>
<dbReference type="EMBL" id="AAFI02000177">
    <property type="protein sequence ID" value="EAL61623.1"/>
    <property type="molecule type" value="Genomic_DNA"/>
</dbReference>
<dbReference type="Gene3D" id="1.20.1250.20">
    <property type="entry name" value="MFS general substrate transporter like domains"/>
    <property type="match status" value="2"/>
</dbReference>
<keyword evidence="7" id="KW-1185">Reference proteome</keyword>
<dbReference type="GeneID" id="8628059"/>
<evidence type="ECO:0000256" key="2">
    <source>
        <dbReference type="ARBA" id="ARBA00022692"/>
    </source>
</evidence>
<dbReference type="InterPro" id="IPR036259">
    <property type="entry name" value="MFS_trans_sf"/>
</dbReference>
<evidence type="ECO:0000256" key="4">
    <source>
        <dbReference type="ARBA" id="ARBA00023136"/>
    </source>
</evidence>